<dbReference type="AlphaFoldDB" id="A0A918C7S3"/>
<evidence type="ECO:0000313" key="1">
    <source>
        <dbReference type="EMBL" id="GGR10141.1"/>
    </source>
</evidence>
<proteinExistence type="predicted"/>
<name>A0A918C7S3_9DEIO</name>
<protein>
    <submittedName>
        <fullName evidence="1">Uncharacterized protein</fullName>
    </submittedName>
</protein>
<organism evidence="1 2">
    <name type="scientific">Deinococcus ruber</name>
    <dbReference type="NCBI Taxonomy" id="1848197"/>
    <lineage>
        <taxon>Bacteria</taxon>
        <taxon>Thermotogati</taxon>
        <taxon>Deinococcota</taxon>
        <taxon>Deinococci</taxon>
        <taxon>Deinococcales</taxon>
        <taxon>Deinococcaceae</taxon>
        <taxon>Deinococcus</taxon>
    </lineage>
</organism>
<dbReference type="EMBL" id="BMQL01000011">
    <property type="protein sequence ID" value="GGR10141.1"/>
    <property type="molecule type" value="Genomic_DNA"/>
</dbReference>
<accession>A0A918C7S3</accession>
<evidence type="ECO:0000313" key="2">
    <source>
        <dbReference type="Proteomes" id="UP000603865"/>
    </source>
</evidence>
<reference evidence="1" key="2">
    <citation type="submission" date="2020-09" db="EMBL/GenBank/DDBJ databases">
        <authorList>
            <person name="Sun Q."/>
            <person name="Ohkuma M."/>
        </authorList>
    </citation>
    <scope>NUCLEOTIDE SEQUENCE</scope>
    <source>
        <strain evidence="1">JCM 31311</strain>
    </source>
</reference>
<keyword evidence="2" id="KW-1185">Reference proteome</keyword>
<gene>
    <name evidence="1" type="ORF">GCM10008957_23690</name>
</gene>
<sequence length="66" mass="7658">MLALIQREDVRLNKLAAQLPGRALQSSNVKQLHRFFKKLRLSEDVLARFVLSFSNPTERLWLLIPA</sequence>
<dbReference type="RefSeq" id="WP_189090609.1">
    <property type="nucleotide sequence ID" value="NZ_BMQL01000011.1"/>
</dbReference>
<comment type="caution">
    <text evidence="1">The sequence shown here is derived from an EMBL/GenBank/DDBJ whole genome shotgun (WGS) entry which is preliminary data.</text>
</comment>
<dbReference type="Proteomes" id="UP000603865">
    <property type="component" value="Unassembled WGS sequence"/>
</dbReference>
<reference evidence="1" key="1">
    <citation type="journal article" date="2014" name="Int. J. Syst. Evol. Microbiol.">
        <title>Complete genome sequence of Corynebacterium casei LMG S-19264T (=DSM 44701T), isolated from a smear-ripened cheese.</title>
        <authorList>
            <consortium name="US DOE Joint Genome Institute (JGI-PGF)"/>
            <person name="Walter F."/>
            <person name="Albersmeier A."/>
            <person name="Kalinowski J."/>
            <person name="Ruckert C."/>
        </authorList>
    </citation>
    <scope>NUCLEOTIDE SEQUENCE</scope>
    <source>
        <strain evidence="1">JCM 31311</strain>
    </source>
</reference>